<comment type="caution">
    <text evidence="11">The sequence shown here is derived from an EMBL/GenBank/DDBJ whole genome shotgun (WGS) entry which is preliminary data.</text>
</comment>
<dbReference type="Gene3D" id="3.40.50.12780">
    <property type="entry name" value="N-terminal domain of ligase-like"/>
    <property type="match status" value="1"/>
</dbReference>
<comment type="subcellular location">
    <subcellularLocation>
        <location evidence="1">Membrane</location>
        <topology evidence="1">Peripheral membrane protein</topology>
    </subcellularLocation>
</comment>
<evidence type="ECO:0000256" key="2">
    <source>
        <dbReference type="ARBA" id="ARBA00005005"/>
    </source>
</evidence>
<dbReference type="InterPro" id="IPR050237">
    <property type="entry name" value="ATP-dep_AMP-bd_enzyme"/>
</dbReference>
<dbReference type="Pfam" id="PF00501">
    <property type="entry name" value="AMP-binding"/>
    <property type="match status" value="1"/>
</dbReference>
<keyword evidence="4" id="KW-0436">Ligase</keyword>
<sequence>MEKTWLQSYPSGVPAEADLHAFDTLPALQRAVCARHGAKPAFSNEGATLSFARIDALSRAFAAHLQTVAGLSDGDRVALMLPNLLQYPVALFGALRAGCVVVNINPMYTARELERQLADAGASAIVVLENFAHTLQAALPRTMVRHVIVTRVGDLLPFPKSQIANLLVRHVRHLVPDWDIAGAVRFVDALHTNASALREPRLARDDLAFLQYTGGTTGTPKGAMLTHGNLVSNLQQTLAWIDGVLKDGEECAVIPLPLYHIFALTCMLAFFRIGAHNVLITDPRDMPRLVRRLAHTPFTAMIGVNTLFNALLGAPGIAQVNHGHVKLVVAGGMAVQRPVAERWHAVFGVPLVEGYGLTETSPIVCANRLDATQYTGAIGLPLPSTEVTILDDDGHEMAPGAQGEICVHGPQVMKGYWHRPDETEKVFTADGWLRTGDIGCMDEHGYFRLVDRKKDVIVVSGFKVFPNEVEEVAAMHPGVLEAAAIPAGDERSEQAVKLVVVRRDPELDAGTLREHCRRHLAAYKVPRFIEFQQEPLPKSNVGKVLRRLVREQHGAPARRTGEPA</sequence>
<evidence type="ECO:0000256" key="6">
    <source>
        <dbReference type="ARBA" id="ARBA00026121"/>
    </source>
</evidence>
<dbReference type="EC" id="6.2.1.3" evidence="6"/>
<keyword evidence="12" id="KW-1185">Reference proteome</keyword>
<dbReference type="InterPro" id="IPR042099">
    <property type="entry name" value="ANL_N_sf"/>
</dbReference>
<dbReference type="Proteomes" id="UP000622890">
    <property type="component" value="Unassembled WGS sequence"/>
</dbReference>
<proteinExistence type="inferred from homology"/>
<dbReference type="Gene3D" id="3.30.300.30">
    <property type="match status" value="1"/>
</dbReference>
<dbReference type="CDD" id="cd05936">
    <property type="entry name" value="FC-FACS_FadD_like"/>
    <property type="match status" value="1"/>
</dbReference>
<dbReference type="InterPro" id="IPR025110">
    <property type="entry name" value="AMP-bd_C"/>
</dbReference>
<comment type="pathway">
    <text evidence="2">Lipid metabolism; fatty acid beta-oxidation.</text>
</comment>
<protein>
    <recommendedName>
        <fullName evidence="7">Long-chain-fatty-acid--CoA ligase</fullName>
        <ecNumber evidence="6">6.2.1.3</ecNumber>
    </recommendedName>
    <alternativeName>
        <fullName evidence="8">Long-chain acyl-CoA synthetase</fullName>
    </alternativeName>
</protein>
<organism evidence="11 12">
    <name type="scientific">Noviherbaspirillum pedocola</name>
    <dbReference type="NCBI Taxonomy" id="2801341"/>
    <lineage>
        <taxon>Bacteria</taxon>
        <taxon>Pseudomonadati</taxon>
        <taxon>Pseudomonadota</taxon>
        <taxon>Betaproteobacteria</taxon>
        <taxon>Burkholderiales</taxon>
        <taxon>Oxalobacteraceae</taxon>
        <taxon>Noviherbaspirillum</taxon>
    </lineage>
</organism>
<dbReference type="AlphaFoldDB" id="A0A934SYG7"/>
<dbReference type="RefSeq" id="WP_200596089.1">
    <property type="nucleotide sequence ID" value="NZ_JAEPBG010000013.1"/>
</dbReference>
<dbReference type="GO" id="GO:0016020">
    <property type="term" value="C:membrane"/>
    <property type="evidence" value="ECO:0007669"/>
    <property type="project" value="UniProtKB-SubCell"/>
</dbReference>
<evidence type="ECO:0000259" key="9">
    <source>
        <dbReference type="Pfam" id="PF00501"/>
    </source>
</evidence>
<evidence type="ECO:0000313" key="12">
    <source>
        <dbReference type="Proteomes" id="UP000622890"/>
    </source>
</evidence>
<evidence type="ECO:0000256" key="4">
    <source>
        <dbReference type="ARBA" id="ARBA00022598"/>
    </source>
</evidence>
<evidence type="ECO:0000256" key="8">
    <source>
        <dbReference type="ARBA" id="ARBA00042773"/>
    </source>
</evidence>
<dbReference type="PROSITE" id="PS00455">
    <property type="entry name" value="AMP_BINDING"/>
    <property type="match status" value="1"/>
</dbReference>
<reference evidence="11" key="1">
    <citation type="submission" date="2021-01" db="EMBL/GenBank/DDBJ databases">
        <title>Genome sequence of strain Noviherbaspirillum sp. DKR-6.</title>
        <authorList>
            <person name="Chaudhary D.K."/>
        </authorList>
    </citation>
    <scope>NUCLEOTIDE SEQUENCE</scope>
    <source>
        <strain evidence="11">DKR-6</strain>
    </source>
</reference>
<dbReference type="InterPro" id="IPR045851">
    <property type="entry name" value="AMP-bd_C_sf"/>
</dbReference>
<dbReference type="Pfam" id="PF13193">
    <property type="entry name" value="AMP-binding_C"/>
    <property type="match status" value="1"/>
</dbReference>
<dbReference type="EMBL" id="JAEPBG010000013">
    <property type="protein sequence ID" value="MBK4737630.1"/>
    <property type="molecule type" value="Genomic_DNA"/>
</dbReference>
<feature type="domain" description="AMP-binding enzyme C-terminal" evidence="10">
    <location>
        <begin position="468"/>
        <end position="543"/>
    </location>
</feature>
<evidence type="ECO:0000259" key="10">
    <source>
        <dbReference type="Pfam" id="PF13193"/>
    </source>
</evidence>
<dbReference type="FunFam" id="3.40.50.12780:FF:000003">
    <property type="entry name" value="Long-chain-fatty-acid--CoA ligase FadD"/>
    <property type="match status" value="1"/>
</dbReference>
<evidence type="ECO:0000313" key="11">
    <source>
        <dbReference type="EMBL" id="MBK4737630.1"/>
    </source>
</evidence>
<keyword evidence="5" id="KW-0472">Membrane</keyword>
<evidence type="ECO:0000256" key="5">
    <source>
        <dbReference type="ARBA" id="ARBA00023136"/>
    </source>
</evidence>
<evidence type="ECO:0000256" key="1">
    <source>
        <dbReference type="ARBA" id="ARBA00004170"/>
    </source>
</evidence>
<dbReference type="InterPro" id="IPR000873">
    <property type="entry name" value="AMP-dep_synth/lig_dom"/>
</dbReference>
<name>A0A934SYG7_9BURK</name>
<gene>
    <name evidence="11" type="ORF">JJB74_23670</name>
</gene>
<comment type="similarity">
    <text evidence="3">Belongs to the ATP-dependent AMP-binding enzyme family.</text>
</comment>
<dbReference type="PANTHER" id="PTHR43767:SF8">
    <property type="entry name" value="LONG-CHAIN-FATTY-ACID--COA LIGASE"/>
    <property type="match status" value="1"/>
</dbReference>
<dbReference type="InterPro" id="IPR020845">
    <property type="entry name" value="AMP-binding_CS"/>
</dbReference>
<dbReference type="PANTHER" id="PTHR43767">
    <property type="entry name" value="LONG-CHAIN-FATTY-ACID--COA LIGASE"/>
    <property type="match status" value="1"/>
</dbReference>
<dbReference type="SUPFAM" id="SSF56801">
    <property type="entry name" value="Acetyl-CoA synthetase-like"/>
    <property type="match status" value="1"/>
</dbReference>
<evidence type="ECO:0000256" key="7">
    <source>
        <dbReference type="ARBA" id="ARBA00039545"/>
    </source>
</evidence>
<dbReference type="GO" id="GO:0004467">
    <property type="term" value="F:long-chain fatty acid-CoA ligase activity"/>
    <property type="evidence" value="ECO:0007669"/>
    <property type="project" value="UniProtKB-EC"/>
</dbReference>
<evidence type="ECO:0000256" key="3">
    <source>
        <dbReference type="ARBA" id="ARBA00006432"/>
    </source>
</evidence>
<feature type="domain" description="AMP-dependent synthetase/ligase" evidence="9">
    <location>
        <begin position="32"/>
        <end position="417"/>
    </location>
</feature>
<accession>A0A934SYG7</accession>